<name>A0A1H1VYB4_9ACTN</name>
<dbReference type="Pfam" id="PF20990">
    <property type="entry name" value="DUF2207_C"/>
    <property type="match status" value="1"/>
</dbReference>
<keyword evidence="1" id="KW-0472">Membrane</keyword>
<feature type="signal peptide" evidence="2">
    <location>
        <begin position="1"/>
        <end position="33"/>
    </location>
</feature>
<dbReference type="STRING" id="546871.SAMN04488543_2605"/>
<proteinExistence type="predicted"/>
<sequence length="622" mass="64878">MSGRAGPLVPVALRRLLLASAALGLALGGTVVAAPPALAATEDQIDSFRIAYDLQPSGVLQVEETIVWRFGADSGRHGIQRDLVEREPFDDTQDAVYDVTDIRVSSPDPVSTQYSSRTTEDDGGRTELLNVRIGDPDRTISGPTATYVLSYRVTGAVRGSPGYDELFWDAPGFGNPRIEDLQITAAVPGGAQEVSCFVGPPGRQSTTPCPTARKTADGAAFAATDVAQGSGLSFGVKIAPGLVADNRPHLEPDGSELSAGERAGLVGAGVAGLGLLVGSPLVGVLWWRRHGRDQRYEGLAPGTTPYAGQTARVVPNDPDLPIPVAFAPPRIPVAEAGLLLDGQVDARETAATIVDLAVRGALQVHSTSEDDFRVTLVDPDRATAPHEMVLLTDVFGGRPPGATTDLSTRGSMLSAHRAMTTSVINQVTARGWFRKVPSGTATGSAGFGLIAVVAFAAFGLGAWVLWVVLPLLPVLVTYLVIRSKLRRGQRTADGRAVCDQVEGFRTYLATAEADQLRFEEGEDIFSKYLPWAIVFELADRWADLCGQLAAAGRLPDTTPSWYTGNFYGGYFNTAFLTSNLTAAATPAPSTSGSSGTGFGGGSSFGGGGFSGGGGGGGGSSSW</sequence>
<organism evidence="5 6">
    <name type="scientific">Friedmanniella luteola</name>
    <dbReference type="NCBI Taxonomy" id="546871"/>
    <lineage>
        <taxon>Bacteria</taxon>
        <taxon>Bacillati</taxon>
        <taxon>Actinomycetota</taxon>
        <taxon>Actinomycetes</taxon>
        <taxon>Propionibacteriales</taxon>
        <taxon>Nocardioidaceae</taxon>
        <taxon>Friedmanniella</taxon>
    </lineage>
</organism>
<evidence type="ECO:0000256" key="2">
    <source>
        <dbReference type="SAM" id="SignalP"/>
    </source>
</evidence>
<dbReference type="InterPro" id="IPR018702">
    <property type="entry name" value="DUF2207"/>
</dbReference>
<reference evidence="5 6" key="1">
    <citation type="submission" date="2016-10" db="EMBL/GenBank/DDBJ databases">
        <authorList>
            <person name="de Groot N.N."/>
        </authorList>
    </citation>
    <scope>NUCLEOTIDE SEQUENCE [LARGE SCALE GENOMIC DNA]</scope>
    <source>
        <strain evidence="5 6">DSM 21741</strain>
    </source>
</reference>
<keyword evidence="1" id="KW-0812">Transmembrane</keyword>
<gene>
    <name evidence="5" type="ORF">SAMN04488543_2605</name>
</gene>
<feature type="transmembrane region" description="Helical" evidence="1">
    <location>
        <begin position="439"/>
        <end position="457"/>
    </location>
</feature>
<feature type="transmembrane region" description="Helical" evidence="1">
    <location>
        <begin position="265"/>
        <end position="287"/>
    </location>
</feature>
<evidence type="ECO:0000313" key="6">
    <source>
        <dbReference type="Proteomes" id="UP000199092"/>
    </source>
</evidence>
<keyword evidence="2" id="KW-0732">Signal</keyword>
<feature type="chain" id="PRO_5039603091" evidence="2">
    <location>
        <begin position="34"/>
        <end position="622"/>
    </location>
</feature>
<keyword evidence="6" id="KW-1185">Reference proteome</keyword>
<keyword evidence="1" id="KW-1133">Transmembrane helix</keyword>
<accession>A0A1H1VYB4</accession>
<feature type="transmembrane region" description="Helical" evidence="1">
    <location>
        <begin position="463"/>
        <end position="481"/>
    </location>
</feature>
<protein>
    <submittedName>
        <fullName evidence="5">Predicted membrane protein</fullName>
    </submittedName>
</protein>
<evidence type="ECO:0000313" key="5">
    <source>
        <dbReference type="EMBL" id="SDS89857.1"/>
    </source>
</evidence>
<dbReference type="Pfam" id="PF09972">
    <property type="entry name" value="DUF2207"/>
    <property type="match status" value="1"/>
</dbReference>
<dbReference type="Proteomes" id="UP000199092">
    <property type="component" value="Chromosome I"/>
</dbReference>
<feature type="domain" description="DUF2207" evidence="3">
    <location>
        <begin position="45"/>
        <end position="236"/>
    </location>
</feature>
<dbReference type="EMBL" id="LT629749">
    <property type="protein sequence ID" value="SDS89857.1"/>
    <property type="molecule type" value="Genomic_DNA"/>
</dbReference>
<dbReference type="OrthoDB" id="143710at2"/>
<feature type="domain" description="Predicted membrane protein YciQ-like C-terminal" evidence="4">
    <location>
        <begin position="327"/>
        <end position="542"/>
    </location>
</feature>
<evidence type="ECO:0000259" key="3">
    <source>
        <dbReference type="Pfam" id="PF09972"/>
    </source>
</evidence>
<evidence type="ECO:0000259" key="4">
    <source>
        <dbReference type="Pfam" id="PF20990"/>
    </source>
</evidence>
<dbReference type="RefSeq" id="WP_091413310.1">
    <property type="nucleotide sequence ID" value="NZ_LT629749.1"/>
</dbReference>
<dbReference type="AlphaFoldDB" id="A0A1H1VYB4"/>
<dbReference type="InterPro" id="IPR048389">
    <property type="entry name" value="YciQ-like_C"/>
</dbReference>
<evidence type="ECO:0000256" key="1">
    <source>
        <dbReference type="SAM" id="Phobius"/>
    </source>
</evidence>